<comment type="subcellular location">
    <subcellularLocation>
        <location evidence="17">Secreted</location>
    </subcellularLocation>
</comment>
<dbReference type="InterPro" id="IPR002016">
    <property type="entry name" value="Haem_peroxidase"/>
</dbReference>
<dbReference type="GO" id="GO:0006979">
    <property type="term" value="P:response to oxidative stress"/>
    <property type="evidence" value="ECO:0007669"/>
    <property type="project" value="UniProtKB-UniRule"/>
</dbReference>
<evidence type="ECO:0000256" key="15">
    <source>
        <dbReference type="PIRSR" id="PIRSR600823-4"/>
    </source>
</evidence>
<feature type="binding site" evidence="14">
    <location>
        <position position="255"/>
    </location>
    <ligand>
        <name>Ca(2+)</name>
        <dbReference type="ChEBI" id="CHEBI:29108"/>
        <label>2</label>
    </ligand>
</feature>
<evidence type="ECO:0000256" key="1">
    <source>
        <dbReference type="ARBA" id="ARBA00000189"/>
    </source>
</evidence>
<dbReference type="InterPro" id="IPR000823">
    <property type="entry name" value="Peroxidase_pln"/>
</dbReference>
<comment type="similarity">
    <text evidence="3">Belongs to the peroxidase family. Ascorbate peroxidase subfamily.</text>
</comment>
<dbReference type="PRINTS" id="PR00461">
    <property type="entry name" value="PLPEROXIDASE"/>
</dbReference>
<dbReference type="FunFam" id="1.10.520.10:FF:000008">
    <property type="entry name" value="Peroxidase"/>
    <property type="match status" value="1"/>
</dbReference>
<reference evidence="20" key="2">
    <citation type="submission" date="2025-08" db="UniProtKB">
        <authorList>
            <consortium name="RefSeq"/>
        </authorList>
    </citation>
    <scope>IDENTIFICATION</scope>
    <source>
        <tissue evidence="20">Leaf</tissue>
    </source>
</reference>
<evidence type="ECO:0000256" key="17">
    <source>
        <dbReference type="RuleBase" id="RU362060"/>
    </source>
</evidence>
<protein>
    <recommendedName>
        <fullName evidence="4 17">Peroxidase</fullName>
        <ecNumber evidence="4 17">1.11.1.7</ecNumber>
    </recommendedName>
</protein>
<feature type="binding site" evidence="14">
    <location>
        <position position="79"/>
    </location>
    <ligand>
        <name>Ca(2+)</name>
        <dbReference type="ChEBI" id="CHEBI:29108"/>
        <label>1</label>
    </ligand>
</feature>
<evidence type="ECO:0000256" key="8">
    <source>
        <dbReference type="ARBA" id="ARBA00022723"/>
    </source>
</evidence>
<sequence length="336" mass="36895">MAPVFLFFLLLPYLSSCASAHGAHASKGPKLTLDYYARSCPRFHDIIRNVIVDKQLTSSTTAAATLRLFFHDCMVDGCDASVLITSNAFNQAERDSDLNLSLPGDGFDVVIRAKTALELECPGIVSCSDILAVATRDLVSMVGGPFYNVSLGRKDGLTSKAATVRSHLAEPTFPLDKIISMFNSKGFNIEEMVALSGAHTIGFSHCKEFSGRLFNYSKSNPTDPTIHPKYAEGLKKLCANYTKDPTMSAFNDVMTPNKFDNMYYLNLQRGLGLLASDQAMASDKRTRPIVDHFAANQTAFFDVFAKAMEKASEFQVKTGNEGEVRRRCDAFNSIKT</sequence>
<evidence type="ECO:0000313" key="20">
    <source>
        <dbReference type="RefSeq" id="XP_031386332.1"/>
    </source>
</evidence>
<dbReference type="PRINTS" id="PR00458">
    <property type="entry name" value="PEROXIDASE"/>
</dbReference>
<feature type="disulfide bond" evidence="16">
    <location>
        <begin position="40"/>
        <end position="121"/>
    </location>
</feature>
<dbReference type="GO" id="GO:0046872">
    <property type="term" value="F:metal ion binding"/>
    <property type="evidence" value="ECO:0007669"/>
    <property type="project" value="UniProtKB-UniRule"/>
</dbReference>
<keyword evidence="12 17" id="KW-0376">Hydrogen peroxide</keyword>
<dbReference type="OrthoDB" id="2113341at2759"/>
<feature type="site" description="Transition state stabilizer" evidence="15">
    <location>
        <position position="67"/>
    </location>
</feature>
<keyword evidence="8 14" id="KW-0479">Metal-binding</keyword>
<dbReference type="FunFam" id="1.10.420.10:FF:000001">
    <property type="entry name" value="Peroxidase"/>
    <property type="match status" value="1"/>
</dbReference>
<evidence type="ECO:0000256" key="11">
    <source>
        <dbReference type="ARBA" id="ARBA00023157"/>
    </source>
</evidence>
<gene>
    <name evidence="20" type="primary">LOC116199891</name>
</gene>
<name>A0A6P8CPN2_PUNGR</name>
<feature type="disulfide bond" evidence="16">
    <location>
        <begin position="127"/>
        <end position="328"/>
    </location>
</feature>
<dbReference type="GO" id="GO:0005576">
    <property type="term" value="C:extracellular region"/>
    <property type="evidence" value="ECO:0007669"/>
    <property type="project" value="UniProtKB-SubCell"/>
</dbReference>
<dbReference type="SUPFAM" id="SSF48113">
    <property type="entry name" value="Heme-dependent peroxidases"/>
    <property type="match status" value="1"/>
</dbReference>
<evidence type="ECO:0000256" key="5">
    <source>
        <dbReference type="ARBA" id="ARBA00022525"/>
    </source>
</evidence>
<feature type="chain" id="PRO_5028504251" description="Peroxidase" evidence="17">
    <location>
        <begin position="21"/>
        <end position="336"/>
    </location>
</feature>
<comment type="similarity">
    <text evidence="17">Belongs to the peroxidase family. Classical plant (class III) peroxidase subfamily.</text>
</comment>
<dbReference type="CDD" id="cd00693">
    <property type="entry name" value="secretory_peroxidase"/>
    <property type="match status" value="1"/>
</dbReference>
<dbReference type="AlphaFoldDB" id="A0A6P8CPN2"/>
<evidence type="ECO:0000313" key="19">
    <source>
        <dbReference type="Proteomes" id="UP000515151"/>
    </source>
</evidence>
<proteinExistence type="inferred from homology"/>
<evidence type="ECO:0000256" key="7">
    <source>
        <dbReference type="ARBA" id="ARBA00022617"/>
    </source>
</evidence>
<dbReference type="GO" id="GO:0140825">
    <property type="term" value="F:lactoperoxidase activity"/>
    <property type="evidence" value="ECO:0007669"/>
    <property type="project" value="UniProtKB-EC"/>
</dbReference>
<keyword evidence="5 17" id="KW-0964">Secreted</keyword>
<evidence type="ECO:0000256" key="3">
    <source>
        <dbReference type="ARBA" id="ARBA00006873"/>
    </source>
</evidence>
<feature type="binding site" description="axial binding residue" evidence="14">
    <location>
        <position position="199"/>
    </location>
    <ligand>
        <name>heme b</name>
        <dbReference type="ChEBI" id="CHEBI:60344"/>
    </ligand>
    <ligandPart>
        <name>Fe</name>
        <dbReference type="ChEBI" id="CHEBI:18248"/>
    </ligandPart>
</feature>
<dbReference type="Gene3D" id="1.10.420.10">
    <property type="entry name" value="Peroxidase, domain 2"/>
    <property type="match status" value="1"/>
</dbReference>
<reference evidence="19" key="1">
    <citation type="journal article" date="2020" name="Plant Biotechnol. J.">
        <title>The pomegranate (Punica granatum L.) draft genome dissects genetic divergence between soft- and hard-seeded cultivars.</title>
        <authorList>
            <person name="Luo X."/>
            <person name="Li H."/>
            <person name="Wu Z."/>
            <person name="Yao W."/>
            <person name="Zhao P."/>
            <person name="Cao D."/>
            <person name="Yu H."/>
            <person name="Li K."/>
            <person name="Poudel K."/>
            <person name="Zhao D."/>
            <person name="Zhang F."/>
            <person name="Xia X."/>
            <person name="Chen L."/>
            <person name="Wang Q."/>
            <person name="Jing D."/>
            <person name="Cao S."/>
        </authorList>
    </citation>
    <scope>NUCLEOTIDE SEQUENCE [LARGE SCALE GENOMIC DNA]</scope>
    <source>
        <strain evidence="19">cv. Tunisia</strain>
    </source>
</reference>
<dbReference type="PANTHER" id="PTHR31517">
    <property type="match status" value="1"/>
</dbReference>
<feature type="disulfide bond" evidence="16">
    <location>
        <begin position="73"/>
        <end position="78"/>
    </location>
</feature>
<feature type="binding site" evidence="14">
    <location>
        <position position="81"/>
    </location>
    <ligand>
        <name>Ca(2+)</name>
        <dbReference type="ChEBI" id="CHEBI:29108"/>
        <label>1</label>
    </ligand>
</feature>
<dbReference type="PROSITE" id="PS50873">
    <property type="entry name" value="PEROXIDASE_4"/>
    <property type="match status" value="1"/>
</dbReference>
<dbReference type="InterPro" id="IPR019794">
    <property type="entry name" value="Peroxidases_AS"/>
</dbReference>
<dbReference type="InterPro" id="IPR010255">
    <property type="entry name" value="Haem_peroxidase_sf"/>
</dbReference>
<evidence type="ECO:0000259" key="18">
    <source>
        <dbReference type="PROSITE" id="PS50873"/>
    </source>
</evidence>
<evidence type="ECO:0000256" key="16">
    <source>
        <dbReference type="PIRSR" id="PIRSR600823-5"/>
    </source>
</evidence>
<feature type="active site" description="Proton acceptor" evidence="13">
    <location>
        <position position="71"/>
    </location>
</feature>
<comment type="catalytic activity">
    <reaction evidence="1 17">
        <text>2 a phenolic donor + H2O2 = 2 a phenolic radical donor + 2 H2O</text>
        <dbReference type="Rhea" id="RHEA:56136"/>
        <dbReference type="ChEBI" id="CHEBI:15377"/>
        <dbReference type="ChEBI" id="CHEBI:16240"/>
        <dbReference type="ChEBI" id="CHEBI:139520"/>
        <dbReference type="ChEBI" id="CHEBI:139521"/>
        <dbReference type="EC" id="1.11.1.7"/>
    </reaction>
</comment>
<dbReference type="InterPro" id="IPR033905">
    <property type="entry name" value="Secretory_peroxidase"/>
</dbReference>
<keyword evidence="9 17" id="KW-0560">Oxidoreductase</keyword>
<dbReference type="RefSeq" id="XP_031386332.1">
    <property type="nucleotide sequence ID" value="XM_031530472.1"/>
</dbReference>
<dbReference type="GeneID" id="116199891"/>
<dbReference type="InterPro" id="IPR019793">
    <property type="entry name" value="Peroxidases_heam-ligand_BS"/>
</dbReference>
<evidence type="ECO:0000256" key="6">
    <source>
        <dbReference type="ARBA" id="ARBA00022559"/>
    </source>
</evidence>
<feature type="binding site" evidence="14">
    <location>
        <position position="93"/>
    </location>
    <ligand>
        <name>Ca(2+)</name>
        <dbReference type="ChEBI" id="CHEBI:29108"/>
        <label>1</label>
    </ligand>
</feature>
<comment type="cofactor">
    <cofactor evidence="14 17">
        <name>heme b</name>
        <dbReference type="ChEBI" id="CHEBI:60344"/>
    </cofactor>
    <text evidence="14 17">Binds 1 heme b (iron(II)-protoporphyrin IX) group per subunit.</text>
</comment>
<dbReference type="Proteomes" id="UP000515151">
    <property type="component" value="Chromosome 3"/>
</dbReference>
<dbReference type="PANTHER" id="PTHR31517:SF17">
    <property type="entry name" value="PEROXIDASE 6"/>
    <property type="match status" value="1"/>
</dbReference>
<keyword evidence="19" id="KW-1185">Reference proteome</keyword>
<evidence type="ECO:0000256" key="14">
    <source>
        <dbReference type="PIRSR" id="PIRSR600823-3"/>
    </source>
</evidence>
<feature type="binding site" evidence="14">
    <location>
        <position position="75"/>
    </location>
    <ligand>
        <name>Ca(2+)</name>
        <dbReference type="ChEBI" id="CHEBI:29108"/>
        <label>1</label>
    </ligand>
</feature>
<dbReference type="Pfam" id="PF00141">
    <property type="entry name" value="peroxidase"/>
    <property type="match status" value="1"/>
</dbReference>
<organism evidence="19 20">
    <name type="scientific">Punica granatum</name>
    <name type="common">Pomegranate</name>
    <dbReference type="NCBI Taxonomy" id="22663"/>
    <lineage>
        <taxon>Eukaryota</taxon>
        <taxon>Viridiplantae</taxon>
        <taxon>Streptophyta</taxon>
        <taxon>Embryophyta</taxon>
        <taxon>Tracheophyta</taxon>
        <taxon>Spermatophyta</taxon>
        <taxon>Magnoliopsida</taxon>
        <taxon>eudicotyledons</taxon>
        <taxon>Gunneridae</taxon>
        <taxon>Pentapetalae</taxon>
        <taxon>rosids</taxon>
        <taxon>malvids</taxon>
        <taxon>Myrtales</taxon>
        <taxon>Lythraceae</taxon>
        <taxon>Punica</taxon>
    </lineage>
</organism>
<feature type="domain" description="Plant heme peroxidase family profile" evidence="18">
    <location>
        <begin position="30"/>
        <end position="332"/>
    </location>
</feature>
<feature type="binding site" evidence="14">
    <location>
        <position position="77"/>
    </location>
    <ligand>
        <name>Ca(2+)</name>
        <dbReference type="ChEBI" id="CHEBI:29108"/>
        <label>1</label>
    </ligand>
</feature>
<dbReference type="GO" id="GO:0020037">
    <property type="term" value="F:heme binding"/>
    <property type="evidence" value="ECO:0007669"/>
    <property type="project" value="UniProtKB-UniRule"/>
</dbReference>
<feature type="signal peptide" evidence="17">
    <location>
        <begin position="1"/>
        <end position="20"/>
    </location>
</feature>
<feature type="disulfide bond" evidence="16">
    <location>
        <begin position="206"/>
        <end position="238"/>
    </location>
</feature>
<dbReference type="EC" id="1.11.1.7" evidence="4 17"/>
<evidence type="ECO:0000256" key="12">
    <source>
        <dbReference type="ARBA" id="ARBA00023324"/>
    </source>
</evidence>
<dbReference type="PROSITE" id="PS00436">
    <property type="entry name" value="PEROXIDASE_2"/>
    <property type="match status" value="1"/>
</dbReference>
<feature type="binding site" evidence="14">
    <location>
        <position position="260"/>
    </location>
    <ligand>
        <name>Ca(2+)</name>
        <dbReference type="ChEBI" id="CHEBI:29108"/>
        <label>2</label>
    </ligand>
</feature>
<keyword evidence="7 17" id="KW-0349">Heme</keyword>
<evidence type="ECO:0000256" key="10">
    <source>
        <dbReference type="ARBA" id="ARBA00023004"/>
    </source>
</evidence>
<keyword evidence="17" id="KW-0732">Signal</keyword>
<evidence type="ECO:0000256" key="4">
    <source>
        <dbReference type="ARBA" id="ARBA00012313"/>
    </source>
</evidence>
<feature type="binding site" evidence="14">
    <location>
        <position position="72"/>
    </location>
    <ligand>
        <name>Ca(2+)</name>
        <dbReference type="ChEBI" id="CHEBI:29108"/>
        <label>1</label>
    </ligand>
</feature>
<keyword evidence="11 16" id="KW-1015">Disulfide bond</keyword>
<evidence type="ECO:0000256" key="13">
    <source>
        <dbReference type="PIRSR" id="PIRSR600823-1"/>
    </source>
</evidence>
<comment type="cofactor">
    <cofactor evidence="14 17">
        <name>Ca(2+)</name>
        <dbReference type="ChEBI" id="CHEBI:29108"/>
    </cofactor>
    <text evidence="14 17">Binds 2 calcium ions per subunit.</text>
</comment>
<evidence type="ECO:0000256" key="2">
    <source>
        <dbReference type="ARBA" id="ARBA00002322"/>
    </source>
</evidence>
<dbReference type="GO" id="GO:0042744">
    <property type="term" value="P:hydrogen peroxide catabolic process"/>
    <property type="evidence" value="ECO:0007669"/>
    <property type="project" value="UniProtKB-KW"/>
</dbReference>
<keyword evidence="10 14" id="KW-0408">Iron</keyword>
<evidence type="ECO:0000256" key="9">
    <source>
        <dbReference type="ARBA" id="ARBA00023002"/>
    </source>
</evidence>
<dbReference type="PROSITE" id="PS00435">
    <property type="entry name" value="PEROXIDASE_1"/>
    <property type="match status" value="1"/>
</dbReference>
<feature type="binding site" evidence="14">
    <location>
        <position position="252"/>
    </location>
    <ligand>
        <name>Ca(2+)</name>
        <dbReference type="ChEBI" id="CHEBI:29108"/>
        <label>2</label>
    </ligand>
</feature>
<keyword evidence="14 17" id="KW-0106">Calcium</keyword>
<comment type="function">
    <text evidence="2">Removal of H(2)O(2), oxidation of toxic reductants, biosynthesis and degradation of lignin, suberization, auxin catabolism, response to environmental stresses such as wounding, pathogen attack and oxidative stress. These functions might be dependent on each isozyme/isoform in each plant tissue.</text>
</comment>
<keyword evidence="6 17" id="KW-0575">Peroxidase</keyword>
<feature type="binding site" evidence="14">
    <location>
        <position position="200"/>
    </location>
    <ligand>
        <name>Ca(2+)</name>
        <dbReference type="ChEBI" id="CHEBI:29108"/>
        <label>2</label>
    </ligand>
</feature>
<accession>A0A6P8CPN2</accession>
<dbReference type="Gene3D" id="1.10.520.10">
    <property type="match status" value="1"/>
</dbReference>